<dbReference type="OrthoDB" id="9797882at2"/>
<evidence type="ECO:0000313" key="3">
    <source>
        <dbReference type="Proteomes" id="UP000015527"/>
    </source>
</evidence>
<keyword evidence="3" id="KW-1185">Reference proteome</keyword>
<evidence type="ECO:0000313" key="2">
    <source>
        <dbReference type="EMBL" id="EQB17363.1"/>
    </source>
</evidence>
<comment type="caution">
    <text evidence="2">The sequence shown here is derived from an EMBL/GenBank/DDBJ whole genome shotgun (WGS) entry which is preliminary data.</text>
</comment>
<accession>T0HZ89</accession>
<dbReference type="Proteomes" id="UP000015527">
    <property type="component" value="Unassembled WGS sequence"/>
</dbReference>
<dbReference type="PATRIC" id="fig|1096930.3.peg.1701"/>
<dbReference type="EMBL" id="ATHL01000058">
    <property type="protein sequence ID" value="EQB17363.1"/>
    <property type="molecule type" value="Genomic_DNA"/>
</dbReference>
<name>T0HZ89_9SPHN</name>
<dbReference type="InterPro" id="IPR001910">
    <property type="entry name" value="Inosine/uridine_hydrolase_dom"/>
</dbReference>
<reference evidence="2 3" key="1">
    <citation type="journal article" date="2013" name="Genome Announc.">
        <title>Genome Sequence of Novosphingobium lindaniclasticum LE124T, Isolated from a Hexachlorocyclohexane Dumpsite.</title>
        <authorList>
            <person name="Saxena A."/>
            <person name="Nayyar N."/>
            <person name="Sangwan N."/>
            <person name="Kumari R."/>
            <person name="Khurana J.P."/>
            <person name="Lal R."/>
        </authorList>
    </citation>
    <scope>NUCLEOTIDE SEQUENCE [LARGE SCALE GENOMIC DNA]</scope>
    <source>
        <strain evidence="2 3">LE124</strain>
    </source>
</reference>
<dbReference type="GO" id="GO:0016799">
    <property type="term" value="F:hydrolase activity, hydrolyzing N-glycosyl compounds"/>
    <property type="evidence" value="ECO:0007669"/>
    <property type="project" value="InterPro"/>
</dbReference>
<dbReference type="InterPro" id="IPR036452">
    <property type="entry name" value="Ribo_hydro-like"/>
</dbReference>
<dbReference type="SUPFAM" id="SSF53590">
    <property type="entry name" value="Nucleoside hydrolase"/>
    <property type="match status" value="1"/>
</dbReference>
<dbReference type="AlphaFoldDB" id="T0HZ89"/>
<gene>
    <name evidence="2" type="ORF">L284_08610</name>
</gene>
<protein>
    <recommendedName>
        <fullName evidence="1">Inosine/uridine-preferring nucleoside hydrolase domain-containing protein</fullName>
    </recommendedName>
</protein>
<sequence>MPFLLAVLAVAPDPALASTGRDRAAPELVIYDNDWSVSTGGKGYVSEPALAILLGSPKVRVLGLTTVSGDYWRDEGAASLLRFLEIVGAGDVPVHNGAVLPLVNSAARHADWEARFGKAYWSGAWNDPERDPQALIPPHPLSCPVSTSASAIGSIAPQNSPEIAATPRIVDSNCVSARAEVDARAAPAAMIASLRRPTCKAAEGRSNWPSIVAIMTSAVVCAISVASSPRSCSHKGKYGVTTPRKA</sequence>
<feature type="domain" description="Inosine/uridine-preferring nucleoside hydrolase" evidence="1">
    <location>
        <begin position="49"/>
        <end position="112"/>
    </location>
</feature>
<organism evidence="2 3">
    <name type="scientific">Novosphingobium lindaniclasticum LE124</name>
    <dbReference type="NCBI Taxonomy" id="1096930"/>
    <lineage>
        <taxon>Bacteria</taxon>
        <taxon>Pseudomonadati</taxon>
        <taxon>Pseudomonadota</taxon>
        <taxon>Alphaproteobacteria</taxon>
        <taxon>Sphingomonadales</taxon>
        <taxon>Sphingomonadaceae</taxon>
        <taxon>Novosphingobium</taxon>
    </lineage>
</organism>
<dbReference type="eggNOG" id="COG1957">
    <property type="taxonomic scope" value="Bacteria"/>
</dbReference>
<dbReference type="Pfam" id="PF01156">
    <property type="entry name" value="IU_nuc_hydro"/>
    <property type="match status" value="1"/>
</dbReference>
<proteinExistence type="predicted"/>
<evidence type="ECO:0000259" key="1">
    <source>
        <dbReference type="Pfam" id="PF01156"/>
    </source>
</evidence>
<dbReference type="Gene3D" id="3.90.245.10">
    <property type="entry name" value="Ribonucleoside hydrolase-like"/>
    <property type="match status" value="1"/>
</dbReference>